<keyword evidence="3" id="KW-1185">Reference proteome</keyword>
<reference evidence="2" key="1">
    <citation type="submission" date="2023-06" db="EMBL/GenBank/DDBJ databases">
        <title>Genome-scale phylogeny and comparative genomics of the fungal order Sordariales.</title>
        <authorList>
            <consortium name="Lawrence Berkeley National Laboratory"/>
            <person name="Hensen N."/>
            <person name="Bonometti L."/>
            <person name="Westerberg I."/>
            <person name="Brannstrom I.O."/>
            <person name="Guillou S."/>
            <person name="Cros-Aarteil S."/>
            <person name="Calhoun S."/>
            <person name="Haridas S."/>
            <person name="Kuo A."/>
            <person name="Mondo S."/>
            <person name="Pangilinan J."/>
            <person name="Riley R."/>
            <person name="Labutti K."/>
            <person name="Andreopoulos B."/>
            <person name="Lipzen A."/>
            <person name="Chen C."/>
            <person name="Yanf M."/>
            <person name="Daum C."/>
            <person name="Ng V."/>
            <person name="Clum A."/>
            <person name="Steindorff A."/>
            <person name="Ohm R."/>
            <person name="Martin F."/>
            <person name="Silar P."/>
            <person name="Natvig D."/>
            <person name="Lalanne C."/>
            <person name="Gautier V."/>
            <person name="Ament-Velasquez S.L."/>
            <person name="Kruys A."/>
            <person name="Hutchinson M.I."/>
            <person name="Powell A.J."/>
            <person name="Barry K."/>
            <person name="Miller A.N."/>
            <person name="Grigoriev I.V."/>
            <person name="Debuchy R."/>
            <person name="Gladieux P."/>
            <person name="Thoren M.H."/>
            <person name="Johannesson H."/>
        </authorList>
    </citation>
    <scope>NUCLEOTIDE SEQUENCE</scope>
    <source>
        <strain evidence="2">SMH2532-1</strain>
    </source>
</reference>
<accession>A0AA39XYP0</accession>
<proteinExistence type="predicted"/>
<gene>
    <name evidence="2" type="ORF">B0T16DRAFT_461988</name>
</gene>
<protein>
    <submittedName>
        <fullName evidence="2">Uncharacterized protein</fullName>
    </submittedName>
</protein>
<feature type="transmembrane region" description="Helical" evidence="1">
    <location>
        <begin position="54"/>
        <end position="79"/>
    </location>
</feature>
<comment type="caution">
    <text evidence="2">The sequence shown here is derived from an EMBL/GenBank/DDBJ whole genome shotgun (WGS) entry which is preliminary data.</text>
</comment>
<evidence type="ECO:0000313" key="3">
    <source>
        <dbReference type="Proteomes" id="UP001174936"/>
    </source>
</evidence>
<keyword evidence="1" id="KW-1133">Transmembrane helix</keyword>
<organism evidence="2 3">
    <name type="scientific">Cercophora newfieldiana</name>
    <dbReference type="NCBI Taxonomy" id="92897"/>
    <lineage>
        <taxon>Eukaryota</taxon>
        <taxon>Fungi</taxon>
        <taxon>Dikarya</taxon>
        <taxon>Ascomycota</taxon>
        <taxon>Pezizomycotina</taxon>
        <taxon>Sordariomycetes</taxon>
        <taxon>Sordariomycetidae</taxon>
        <taxon>Sordariales</taxon>
        <taxon>Lasiosphaeriaceae</taxon>
        <taxon>Cercophora</taxon>
    </lineage>
</organism>
<dbReference type="AlphaFoldDB" id="A0AA39XYP0"/>
<evidence type="ECO:0000313" key="2">
    <source>
        <dbReference type="EMBL" id="KAK0641966.1"/>
    </source>
</evidence>
<evidence type="ECO:0000256" key="1">
    <source>
        <dbReference type="SAM" id="Phobius"/>
    </source>
</evidence>
<dbReference type="Proteomes" id="UP001174936">
    <property type="component" value="Unassembled WGS sequence"/>
</dbReference>
<feature type="transmembrane region" description="Helical" evidence="1">
    <location>
        <begin position="111"/>
        <end position="143"/>
    </location>
</feature>
<sequence>MSLLAAPTSKPNVALRPSADVISSIGPLLNLAVWFQQILSSATLLLFFRTYLAARVIGAALLFGSRIAALNTLFACRLLAVRSGAMTKQCLTALWDSQRSKRLRKKLEYEFFVLILGPMGNLVCLALFWPGWVVLGAMGWALWPGAS</sequence>
<name>A0AA39XYP0_9PEZI</name>
<keyword evidence="1" id="KW-0472">Membrane</keyword>
<dbReference type="EMBL" id="JAULSV010000006">
    <property type="protein sequence ID" value="KAK0641966.1"/>
    <property type="molecule type" value="Genomic_DNA"/>
</dbReference>
<keyword evidence="1" id="KW-0812">Transmembrane</keyword>